<keyword evidence="11" id="KW-1185">Reference proteome</keyword>
<keyword evidence="3 8" id="KW-0812">Transmembrane</keyword>
<comment type="caution">
    <text evidence="10">The sequence shown here is derived from an EMBL/GenBank/DDBJ whole genome shotgun (WGS) entry which is preliminary data.</text>
</comment>
<organism evidence="10 11">
    <name type="scientific">Periplaneta americana</name>
    <name type="common">American cockroach</name>
    <name type="synonym">Blatta americana</name>
    <dbReference type="NCBI Taxonomy" id="6978"/>
    <lineage>
        <taxon>Eukaryota</taxon>
        <taxon>Metazoa</taxon>
        <taxon>Ecdysozoa</taxon>
        <taxon>Arthropoda</taxon>
        <taxon>Hexapoda</taxon>
        <taxon>Insecta</taxon>
        <taxon>Pterygota</taxon>
        <taxon>Neoptera</taxon>
        <taxon>Polyneoptera</taxon>
        <taxon>Dictyoptera</taxon>
        <taxon>Blattodea</taxon>
        <taxon>Blattoidea</taxon>
        <taxon>Blattidae</taxon>
        <taxon>Blattinae</taxon>
        <taxon>Periplaneta</taxon>
    </lineage>
</organism>
<sequence length="806" mass="90383">MPSLCEGGNEPPDFLKAISKFNLYHLFSLHRHKFPIRVNCWFCNQNTDVPYGNRNCWDCPHCEQYNGFLPDGSYNKAIPAQHDELLNHPVHAVSNTVLRKKSTTLETNGNGLCRKCNINQELKVQQLAGFTPVNPAHYDEEVDEFRRHLERAYRLCSPCEDVLKQTLYKQKSMLLGFRLTQLRNSKYGKTIDINELNTYISVFQDLLVLLKARFFHLLSSWDYLVLYFTTVLSAWLVLGAAVHLNKGELPFPTIVTNSTVWSFVPYKKEFSPLLPKLLPVALKYDIPLTAVGIMVQLAAVVPKGHERIRKVCVSFWVLLHILSWLRRWKKLEKYVSLLDFSIAHVTVTFMTLFLCTYNALLPRRRFTPVKSQTKKIRILNSSSESSFNTSSISDVSTTAPSPSYNQKEDTDSPLKFSRKEETRPTSPLKTGVCDFKPVNTSPLHRATVSPCSVQSSLPVTSAYEDDNSEDLGRGLGNLNLGSSSYDRWSNRKIMNSNNSSFERKVYGQNSCSELFDRSPDIRNRRRSIIRPSQFNLHKNITHSSWVAGGYWQSPVRNRVLPVPGIEAQEILPSVNTFAPLSRSSSQSSGFVSQSSQPGVYDGGATSLPNSRTGSICGAEFDRFSALSEPIYPYATTPIYYTGARPGTFMGAHYYGGPPIFMQPAYGVVSQPTGFLSNYGTPQPIINQTQCYYPSPNRPLGAIWNPSAFSPVPRKQPQNDELPPAADVLSRSSSQNSNDSHDSLNKTAVGNATKRDCVPSPGRRTFISVVQENLFLAVLFFSSLLFNAFVLGFVMLGNSNMMLPGAL</sequence>
<dbReference type="PANTHER" id="PTHR28646">
    <property type="entry name" value="TRANSMEMBRANE PROTEIN 201"/>
    <property type="match status" value="1"/>
</dbReference>
<comment type="subcellular location">
    <subcellularLocation>
        <location evidence="1">Nucleus inner membrane</location>
        <topology evidence="1">Multi-pass membrane protein</topology>
    </subcellularLocation>
</comment>
<dbReference type="Proteomes" id="UP001148838">
    <property type="component" value="Unassembled WGS sequence"/>
</dbReference>
<feature type="transmembrane region" description="Helical" evidence="8">
    <location>
        <begin position="223"/>
        <end position="244"/>
    </location>
</feature>
<evidence type="ECO:0000256" key="5">
    <source>
        <dbReference type="ARBA" id="ARBA00023136"/>
    </source>
</evidence>
<keyword evidence="5 8" id="KW-0472">Membrane</keyword>
<evidence type="ECO:0000256" key="6">
    <source>
        <dbReference type="ARBA" id="ARBA00023242"/>
    </source>
</evidence>
<keyword evidence="6" id="KW-0539">Nucleus</keyword>
<dbReference type="InterPro" id="IPR018617">
    <property type="entry name" value="Ima1_N"/>
</dbReference>
<evidence type="ECO:0000256" key="8">
    <source>
        <dbReference type="SAM" id="Phobius"/>
    </source>
</evidence>
<evidence type="ECO:0000256" key="4">
    <source>
        <dbReference type="ARBA" id="ARBA00022989"/>
    </source>
</evidence>
<feature type="transmembrane region" description="Helical" evidence="8">
    <location>
        <begin position="773"/>
        <end position="796"/>
    </location>
</feature>
<evidence type="ECO:0000313" key="11">
    <source>
        <dbReference type="Proteomes" id="UP001148838"/>
    </source>
</evidence>
<feature type="transmembrane region" description="Helical" evidence="8">
    <location>
        <begin position="337"/>
        <end position="360"/>
    </location>
</feature>
<reference evidence="10 11" key="1">
    <citation type="journal article" date="2022" name="Allergy">
        <title>Genome assembly and annotation of Periplaneta americana reveal a comprehensive cockroach allergen profile.</title>
        <authorList>
            <person name="Wang L."/>
            <person name="Xiong Q."/>
            <person name="Saelim N."/>
            <person name="Wang L."/>
            <person name="Nong W."/>
            <person name="Wan A.T."/>
            <person name="Shi M."/>
            <person name="Liu X."/>
            <person name="Cao Q."/>
            <person name="Hui J.H.L."/>
            <person name="Sookrung N."/>
            <person name="Leung T.F."/>
            <person name="Tungtrongchitr A."/>
            <person name="Tsui S.K.W."/>
        </authorList>
    </citation>
    <scope>NUCLEOTIDE SEQUENCE [LARGE SCALE GENOMIC DNA]</scope>
    <source>
        <strain evidence="10">PWHHKU_190912</strain>
    </source>
</reference>
<evidence type="ECO:0000256" key="1">
    <source>
        <dbReference type="ARBA" id="ARBA00004473"/>
    </source>
</evidence>
<protein>
    <recommendedName>
        <fullName evidence="9">Ima1 N-terminal domain-containing protein</fullName>
    </recommendedName>
</protein>
<evidence type="ECO:0000313" key="10">
    <source>
        <dbReference type="EMBL" id="KAJ4434161.1"/>
    </source>
</evidence>
<evidence type="ECO:0000256" key="3">
    <source>
        <dbReference type="ARBA" id="ARBA00022692"/>
    </source>
</evidence>
<gene>
    <name evidence="10" type="ORF">ANN_16483</name>
</gene>
<dbReference type="EMBL" id="JAJSOF020000027">
    <property type="protein sequence ID" value="KAJ4434161.1"/>
    <property type="molecule type" value="Genomic_DNA"/>
</dbReference>
<evidence type="ECO:0000256" key="7">
    <source>
        <dbReference type="SAM" id="MobiDB-lite"/>
    </source>
</evidence>
<evidence type="ECO:0000259" key="9">
    <source>
        <dbReference type="Pfam" id="PF09779"/>
    </source>
</evidence>
<feature type="domain" description="Ima1 N-terminal" evidence="9">
    <location>
        <begin position="38"/>
        <end position="161"/>
    </location>
</feature>
<feature type="compositionally biased region" description="Polar residues" evidence="7">
    <location>
        <begin position="394"/>
        <end position="405"/>
    </location>
</feature>
<feature type="region of interest" description="Disordered" evidence="7">
    <location>
        <begin position="711"/>
        <end position="756"/>
    </location>
</feature>
<name>A0ABQ8SK30_PERAM</name>
<dbReference type="PANTHER" id="PTHR28646:SF1">
    <property type="entry name" value="TRANSMEMBRANE PROTEIN 201"/>
    <property type="match status" value="1"/>
</dbReference>
<feature type="region of interest" description="Disordered" evidence="7">
    <location>
        <begin position="385"/>
        <end position="434"/>
    </location>
</feature>
<evidence type="ECO:0000256" key="2">
    <source>
        <dbReference type="ARBA" id="ARBA00007600"/>
    </source>
</evidence>
<feature type="compositionally biased region" description="Basic and acidic residues" evidence="7">
    <location>
        <begin position="406"/>
        <end position="423"/>
    </location>
</feature>
<accession>A0ABQ8SK30</accession>
<proteinExistence type="inferred from homology"/>
<feature type="transmembrane region" description="Helical" evidence="8">
    <location>
        <begin position="308"/>
        <end position="325"/>
    </location>
</feature>
<dbReference type="Pfam" id="PF09779">
    <property type="entry name" value="Ima1_N"/>
    <property type="match status" value="1"/>
</dbReference>
<dbReference type="InterPro" id="IPR040041">
    <property type="entry name" value="TMEM201"/>
</dbReference>
<keyword evidence="4 8" id="KW-1133">Transmembrane helix</keyword>
<comment type="similarity">
    <text evidence="2">Belongs to the TMEM201 family.</text>
</comment>